<sequence length="262" mass="29562">MEMAEIGRVYHYLLKHRSIESKPQLRKSRPDETLVASILRSASIDQLERFNDFLAPQGFKLVEFDDLTRGVAVAGRVWILARNGEVSASSFLSTERVYSEMNIRGKDSREASAVWFLHIWLIYLSLIYTRAGRGVSEVSSYVDATFSREVLEESALEHITHIRQMGISDGASVKVVAILDGEKGKDVSRRVNAFLKLMEAAGLIQESEKNEYQQTLLGAYEIAEHYDKSLRIPIDNTLDNIVNIVAPNSEHEETEELTDGID</sequence>
<name>A0A432X794_9GAMM</name>
<proteinExistence type="predicted"/>
<dbReference type="OrthoDB" id="9148850at2"/>
<gene>
    <name evidence="1" type="ORF">CWE15_04440</name>
</gene>
<organism evidence="1 2">
    <name type="scientific">Aliidiomarina taiwanensis</name>
    <dbReference type="NCBI Taxonomy" id="946228"/>
    <lineage>
        <taxon>Bacteria</taxon>
        <taxon>Pseudomonadati</taxon>
        <taxon>Pseudomonadota</taxon>
        <taxon>Gammaproteobacteria</taxon>
        <taxon>Alteromonadales</taxon>
        <taxon>Idiomarinaceae</taxon>
        <taxon>Aliidiomarina</taxon>
    </lineage>
</organism>
<comment type="caution">
    <text evidence="1">The sequence shown here is derived from an EMBL/GenBank/DDBJ whole genome shotgun (WGS) entry which is preliminary data.</text>
</comment>
<keyword evidence="2" id="KW-1185">Reference proteome</keyword>
<accession>A0A432X794</accession>
<evidence type="ECO:0000313" key="2">
    <source>
        <dbReference type="Proteomes" id="UP000286976"/>
    </source>
</evidence>
<protein>
    <submittedName>
        <fullName evidence="1">Uncharacterized protein</fullName>
    </submittedName>
</protein>
<evidence type="ECO:0000313" key="1">
    <source>
        <dbReference type="EMBL" id="RUO42667.1"/>
    </source>
</evidence>
<dbReference type="RefSeq" id="WP_126756877.1">
    <property type="nucleotide sequence ID" value="NZ_PIPQ01000002.1"/>
</dbReference>
<dbReference type="AlphaFoldDB" id="A0A432X794"/>
<dbReference type="EMBL" id="PIPQ01000002">
    <property type="protein sequence ID" value="RUO42667.1"/>
    <property type="molecule type" value="Genomic_DNA"/>
</dbReference>
<reference evidence="1 2" key="1">
    <citation type="journal article" date="2011" name="Front. Microbiol.">
        <title>Genomic signatures of strain selection and enhancement in Bacillus atrophaeus var. globigii, a historical biowarfare simulant.</title>
        <authorList>
            <person name="Gibbons H.S."/>
            <person name="Broomall S.M."/>
            <person name="McNew L.A."/>
            <person name="Daligault H."/>
            <person name="Chapman C."/>
            <person name="Bruce D."/>
            <person name="Karavis M."/>
            <person name="Krepps M."/>
            <person name="McGregor P.A."/>
            <person name="Hong C."/>
            <person name="Park K.H."/>
            <person name="Akmal A."/>
            <person name="Feldman A."/>
            <person name="Lin J.S."/>
            <person name="Chang W.E."/>
            <person name="Higgs B.W."/>
            <person name="Demirev P."/>
            <person name="Lindquist J."/>
            <person name="Liem A."/>
            <person name="Fochler E."/>
            <person name="Read T.D."/>
            <person name="Tapia R."/>
            <person name="Johnson S."/>
            <person name="Bishop-Lilly K.A."/>
            <person name="Detter C."/>
            <person name="Han C."/>
            <person name="Sozhamannan S."/>
            <person name="Rosenzweig C.N."/>
            <person name="Skowronski E.W."/>
        </authorList>
    </citation>
    <scope>NUCLEOTIDE SEQUENCE [LARGE SCALE GENOMIC DNA]</scope>
    <source>
        <strain evidence="1 2">AIT1</strain>
    </source>
</reference>
<dbReference type="Proteomes" id="UP000286976">
    <property type="component" value="Unassembled WGS sequence"/>
</dbReference>